<organism evidence="11 12">
    <name type="scientific">Geothermobacter hydrogeniphilus</name>
    <dbReference type="NCBI Taxonomy" id="1969733"/>
    <lineage>
        <taxon>Bacteria</taxon>
        <taxon>Pseudomonadati</taxon>
        <taxon>Thermodesulfobacteriota</taxon>
        <taxon>Desulfuromonadia</taxon>
        <taxon>Desulfuromonadales</taxon>
        <taxon>Geothermobacteraceae</taxon>
        <taxon>Geothermobacter</taxon>
    </lineage>
</organism>
<dbReference type="RefSeq" id="WP_103116103.1">
    <property type="nucleotide sequence ID" value="NZ_PPFX01000031.1"/>
</dbReference>
<feature type="binding site" evidence="8">
    <location>
        <position position="141"/>
    </location>
    <ligand>
        <name>substrate</name>
    </ligand>
</feature>
<dbReference type="InterPro" id="IPR041739">
    <property type="entry name" value="G5K_ProB"/>
</dbReference>
<evidence type="ECO:0000256" key="5">
    <source>
        <dbReference type="ARBA" id="ARBA00022741"/>
    </source>
</evidence>
<dbReference type="Pfam" id="PF00696">
    <property type="entry name" value="AA_kinase"/>
    <property type="match status" value="1"/>
</dbReference>
<comment type="pathway">
    <text evidence="8">Amino-acid biosynthesis; L-proline biosynthesis; L-glutamate 5-semialdehyde from L-glutamate: step 1/2.</text>
</comment>
<feature type="binding site" evidence="8">
    <location>
        <position position="153"/>
    </location>
    <ligand>
        <name>substrate</name>
    </ligand>
</feature>
<evidence type="ECO:0000313" key="11">
    <source>
        <dbReference type="EMBL" id="PNU19430.1"/>
    </source>
</evidence>
<keyword evidence="2 8" id="KW-0028">Amino-acid biosynthesis</keyword>
<sequence length="391" mass="42364">MKKQLPADIRRVVIKIGSTVISDETGLDDKMLDAICEDVHQLLLRGHEVILVSSAAVAAGKADLGISGRPQTIPLRQAAAAIGQSRLMRAYKERLRPHGHKVAQVLLTRDDLANRRRYLNARNTLMTLIEHRVVPIINENDTVVVDELRFGDNDNLSAMTANLAEAGLLVILSDVNGLYDRDPGRHHDARLIPTVERIDARIEAMAGESASNLGTGGMATKLKAAKQAALCGAATVILNGRVPGNLLRLFNGEQVGTSILPAQDKLAARKHWIAFTKKPRGRLLLDAGALRAVCDGNKSLLPSGISTIEGRFERGDAVRLCDLQGLEVARGIVNYAEAELLQIIGRKSSEIAAILGYKYGDEVVHRDNLVLQPELPDGGPGPEMSEPREKN</sequence>
<dbReference type="FunFam" id="3.40.1160.10:FF:000018">
    <property type="entry name" value="Glutamate 5-kinase"/>
    <property type="match status" value="1"/>
</dbReference>
<evidence type="ECO:0000259" key="10">
    <source>
        <dbReference type="SMART" id="SM00359"/>
    </source>
</evidence>
<evidence type="ECO:0000256" key="2">
    <source>
        <dbReference type="ARBA" id="ARBA00022605"/>
    </source>
</evidence>
<feature type="binding site" evidence="8">
    <location>
        <begin position="215"/>
        <end position="221"/>
    </location>
    <ligand>
        <name>ATP</name>
        <dbReference type="ChEBI" id="CHEBI:30616"/>
    </ligand>
</feature>
<name>A0A2K2H874_9BACT</name>
<dbReference type="EC" id="2.7.2.11" evidence="8"/>
<dbReference type="HAMAP" id="MF_00456">
    <property type="entry name" value="ProB"/>
    <property type="match status" value="1"/>
</dbReference>
<feature type="binding site" evidence="8">
    <location>
        <begin position="173"/>
        <end position="174"/>
    </location>
    <ligand>
        <name>ATP</name>
        <dbReference type="ChEBI" id="CHEBI:30616"/>
    </ligand>
</feature>
<comment type="caution">
    <text evidence="11">The sequence shown here is derived from an EMBL/GenBank/DDBJ whole genome shotgun (WGS) entry which is preliminary data.</text>
</comment>
<dbReference type="OrthoDB" id="9804434at2"/>
<dbReference type="FunFam" id="2.30.130.10:FF:000007">
    <property type="entry name" value="Glutamate 5-kinase"/>
    <property type="match status" value="1"/>
</dbReference>
<dbReference type="Pfam" id="PF01472">
    <property type="entry name" value="PUA"/>
    <property type="match status" value="1"/>
</dbReference>
<dbReference type="PROSITE" id="PS00902">
    <property type="entry name" value="GLUTAMATE_5_KINASE"/>
    <property type="match status" value="1"/>
</dbReference>
<dbReference type="UniPathway" id="UPA00098">
    <property type="reaction ID" value="UER00359"/>
</dbReference>
<dbReference type="SMART" id="SM00359">
    <property type="entry name" value="PUA"/>
    <property type="match status" value="1"/>
</dbReference>
<feature type="region of interest" description="Disordered" evidence="9">
    <location>
        <begin position="371"/>
        <end position="391"/>
    </location>
</feature>
<dbReference type="InterPro" id="IPR036393">
    <property type="entry name" value="AceGlu_kinase-like_sf"/>
</dbReference>
<keyword evidence="7 8" id="KW-0067">ATP-binding</keyword>
<feature type="binding site" evidence="8">
    <location>
        <position position="15"/>
    </location>
    <ligand>
        <name>ATP</name>
        <dbReference type="ChEBI" id="CHEBI:30616"/>
    </ligand>
</feature>
<dbReference type="InterPro" id="IPR001057">
    <property type="entry name" value="Glu/AcGlu_kinase"/>
</dbReference>
<dbReference type="EMBL" id="PPFX01000031">
    <property type="protein sequence ID" value="PNU19430.1"/>
    <property type="molecule type" value="Genomic_DNA"/>
</dbReference>
<dbReference type="SUPFAM" id="SSF88697">
    <property type="entry name" value="PUA domain-like"/>
    <property type="match status" value="1"/>
</dbReference>
<dbReference type="PRINTS" id="PR00474">
    <property type="entry name" value="GLU5KINASE"/>
</dbReference>
<dbReference type="InterPro" id="IPR005715">
    <property type="entry name" value="Glu_5kinase/COase_Synthase"/>
</dbReference>
<proteinExistence type="inferred from homology"/>
<evidence type="ECO:0000256" key="6">
    <source>
        <dbReference type="ARBA" id="ARBA00022777"/>
    </source>
</evidence>
<keyword evidence="6 8" id="KW-0418">Kinase</keyword>
<dbReference type="CDD" id="cd21157">
    <property type="entry name" value="PUA_G5K"/>
    <property type="match status" value="1"/>
</dbReference>
<dbReference type="InterPro" id="IPR011529">
    <property type="entry name" value="Glu_5kinase"/>
</dbReference>
<evidence type="ECO:0000256" key="3">
    <source>
        <dbReference type="ARBA" id="ARBA00022650"/>
    </source>
</evidence>
<comment type="subcellular location">
    <subcellularLocation>
        <location evidence="8">Cytoplasm</location>
    </subcellularLocation>
</comment>
<dbReference type="PROSITE" id="PS50890">
    <property type="entry name" value="PUA"/>
    <property type="match status" value="1"/>
</dbReference>
<dbReference type="GO" id="GO:0004349">
    <property type="term" value="F:glutamate 5-kinase activity"/>
    <property type="evidence" value="ECO:0007669"/>
    <property type="project" value="UniProtKB-UniRule"/>
</dbReference>
<comment type="similarity">
    <text evidence="8">Belongs to the glutamate 5-kinase family.</text>
</comment>
<dbReference type="GO" id="GO:0005524">
    <property type="term" value="F:ATP binding"/>
    <property type="evidence" value="ECO:0007669"/>
    <property type="project" value="UniProtKB-KW"/>
</dbReference>
<evidence type="ECO:0000313" key="12">
    <source>
        <dbReference type="Proteomes" id="UP000236340"/>
    </source>
</evidence>
<keyword evidence="3 8" id="KW-0641">Proline biosynthesis</keyword>
<dbReference type="PANTHER" id="PTHR43654">
    <property type="entry name" value="GLUTAMATE 5-KINASE"/>
    <property type="match status" value="1"/>
</dbReference>
<keyword evidence="4 8" id="KW-0808">Transferase</keyword>
<keyword evidence="1 8" id="KW-0963">Cytoplasm</keyword>
<keyword evidence="5 8" id="KW-0547">Nucleotide-binding</keyword>
<evidence type="ECO:0000256" key="9">
    <source>
        <dbReference type="SAM" id="MobiDB-lite"/>
    </source>
</evidence>
<dbReference type="GO" id="GO:0005829">
    <property type="term" value="C:cytosol"/>
    <property type="evidence" value="ECO:0007669"/>
    <property type="project" value="TreeGrafter"/>
</dbReference>
<feature type="binding site" evidence="8">
    <location>
        <position position="54"/>
    </location>
    <ligand>
        <name>substrate</name>
    </ligand>
</feature>
<dbReference type="PIRSF" id="PIRSF000729">
    <property type="entry name" value="GK"/>
    <property type="match status" value="1"/>
</dbReference>
<dbReference type="CDD" id="cd04242">
    <property type="entry name" value="AAK_G5K_ProB"/>
    <property type="match status" value="1"/>
</dbReference>
<dbReference type="Proteomes" id="UP000236340">
    <property type="component" value="Unassembled WGS sequence"/>
</dbReference>
<comment type="function">
    <text evidence="8">Catalyzes the transfer of a phosphate group to glutamate to form L-glutamate 5-phosphate.</text>
</comment>
<evidence type="ECO:0000256" key="7">
    <source>
        <dbReference type="ARBA" id="ARBA00022840"/>
    </source>
</evidence>
<dbReference type="AlphaFoldDB" id="A0A2K2H874"/>
<dbReference type="GO" id="GO:0055129">
    <property type="term" value="P:L-proline biosynthetic process"/>
    <property type="evidence" value="ECO:0007669"/>
    <property type="project" value="UniProtKB-UniRule"/>
</dbReference>
<accession>A0A2K2H874</accession>
<comment type="catalytic activity">
    <reaction evidence="8">
        <text>L-glutamate + ATP = L-glutamyl 5-phosphate + ADP</text>
        <dbReference type="Rhea" id="RHEA:14877"/>
        <dbReference type="ChEBI" id="CHEBI:29985"/>
        <dbReference type="ChEBI" id="CHEBI:30616"/>
        <dbReference type="ChEBI" id="CHEBI:58274"/>
        <dbReference type="ChEBI" id="CHEBI:456216"/>
        <dbReference type="EC" id="2.7.2.11"/>
    </reaction>
</comment>
<reference evidence="11 12" key="1">
    <citation type="journal article" date="2018" name="Genome Announc.">
        <title>Genome Sequence of Geothermobacter sp. HR-1 Iron Reducer from the Loihi Seamount.</title>
        <authorList>
            <person name="Smith H."/>
            <person name="Abuyen K."/>
            <person name="Tremblay J."/>
            <person name="Savalia P."/>
            <person name="Perez-Rodriguez I."/>
            <person name="Emerson D."/>
            <person name="Tully B."/>
            <person name="Amend J."/>
        </authorList>
    </citation>
    <scope>NUCLEOTIDE SEQUENCE [LARGE SCALE GENOMIC DNA]</scope>
    <source>
        <strain evidence="11 12">HR-1</strain>
    </source>
</reference>
<evidence type="ECO:0000256" key="8">
    <source>
        <dbReference type="HAMAP-Rule" id="MF_00456"/>
    </source>
</evidence>
<dbReference type="PANTHER" id="PTHR43654:SF1">
    <property type="entry name" value="ISOPENTENYL PHOSPHATE KINASE"/>
    <property type="match status" value="1"/>
</dbReference>
<dbReference type="InterPro" id="IPR019797">
    <property type="entry name" value="Glutamate_5-kinase_CS"/>
</dbReference>
<feature type="domain" description="PUA" evidence="10">
    <location>
        <begin position="281"/>
        <end position="364"/>
    </location>
</feature>
<dbReference type="SUPFAM" id="SSF53633">
    <property type="entry name" value="Carbamate kinase-like"/>
    <property type="match status" value="1"/>
</dbReference>
<protein>
    <recommendedName>
        <fullName evidence="8">Glutamate 5-kinase</fullName>
        <ecNumber evidence="8">2.7.2.11</ecNumber>
    </recommendedName>
    <alternativeName>
        <fullName evidence="8">Gamma-glutamyl kinase</fullName>
        <shortName evidence="8">GK</shortName>
    </alternativeName>
</protein>
<evidence type="ECO:0000256" key="4">
    <source>
        <dbReference type="ARBA" id="ARBA00022679"/>
    </source>
</evidence>
<dbReference type="InterPro" id="IPR036974">
    <property type="entry name" value="PUA_sf"/>
</dbReference>
<dbReference type="Gene3D" id="3.40.1160.10">
    <property type="entry name" value="Acetylglutamate kinase-like"/>
    <property type="match status" value="1"/>
</dbReference>
<dbReference type="InterPro" id="IPR001048">
    <property type="entry name" value="Asp/Glu/Uridylate_kinase"/>
</dbReference>
<dbReference type="NCBIfam" id="TIGR01027">
    <property type="entry name" value="proB"/>
    <property type="match status" value="1"/>
</dbReference>
<dbReference type="InterPro" id="IPR015947">
    <property type="entry name" value="PUA-like_sf"/>
</dbReference>
<gene>
    <name evidence="8 11" type="primary">proB</name>
    <name evidence="11" type="ORF">C2E25_12685</name>
</gene>
<dbReference type="Gene3D" id="2.30.130.10">
    <property type="entry name" value="PUA domain"/>
    <property type="match status" value="1"/>
</dbReference>
<dbReference type="InterPro" id="IPR002478">
    <property type="entry name" value="PUA"/>
</dbReference>
<evidence type="ECO:0000256" key="1">
    <source>
        <dbReference type="ARBA" id="ARBA00022490"/>
    </source>
</evidence>
<dbReference type="GO" id="GO:0003723">
    <property type="term" value="F:RNA binding"/>
    <property type="evidence" value="ECO:0007669"/>
    <property type="project" value="InterPro"/>
</dbReference>